<reference evidence="2 3" key="1">
    <citation type="submission" date="2022-12" db="EMBL/GenBank/DDBJ databases">
        <title>Chromosome-scale assembly of the Ensete ventricosum genome.</title>
        <authorList>
            <person name="Dussert Y."/>
            <person name="Stocks J."/>
            <person name="Wendawek A."/>
            <person name="Woldeyes F."/>
            <person name="Nichols R.A."/>
            <person name="Borrell J.S."/>
        </authorList>
    </citation>
    <scope>NUCLEOTIDE SEQUENCE [LARGE SCALE GENOMIC DNA]</scope>
    <source>
        <strain evidence="3">cv. Maze</strain>
        <tissue evidence="2">Seeds</tissue>
    </source>
</reference>
<evidence type="ECO:0000313" key="2">
    <source>
        <dbReference type="EMBL" id="KAJ8472104.1"/>
    </source>
</evidence>
<name>A0AAV8QFU1_ENSVE</name>
<dbReference type="EMBL" id="JAQQAF010000007">
    <property type="protein sequence ID" value="KAJ8472104.1"/>
    <property type="molecule type" value="Genomic_DNA"/>
</dbReference>
<dbReference type="Proteomes" id="UP001222027">
    <property type="component" value="Unassembled WGS sequence"/>
</dbReference>
<dbReference type="AlphaFoldDB" id="A0AAV8QFU1"/>
<protein>
    <submittedName>
        <fullName evidence="2">Uncharacterized protein</fullName>
    </submittedName>
</protein>
<accession>A0AAV8QFU1</accession>
<sequence>MEGVGLRQRRARLRGLQMREAAAAAGAMAMAILAGATKGGRWFARSSEEAGKTARLEEMKTTVLGESRLKAALWQARQQRRRPAGNKVAAVDRAGMERWRRKAVL</sequence>
<keyword evidence="1" id="KW-0472">Membrane</keyword>
<evidence type="ECO:0000313" key="3">
    <source>
        <dbReference type="Proteomes" id="UP001222027"/>
    </source>
</evidence>
<evidence type="ECO:0000256" key="1">
    <source>
        <dbReference type="SAM" id="Phobius"/>
    </source>
</evidence>
<comment type="caution">
    <text evidence="2">The sequence shown here is derived from an EMBL/GenBank/DDBJ whole genome shotgun (WGS) entry which is preliminary data.</text>
</comment>
<keyword evidence="3" id="KW-1185">Reference proteome</keyword>
<proteinExistence type="predicted"/>
<gene>
    <name evidence="2" type="ORF">OPV22_026447</name>
</gene>
<feature type="transmembrane region" description="Helical" evidence="1">
    <location>
        <begin position="21"/>
        <end position="44"/>
    </location>
</feature>
<keyword evidence="1" id="KW-0812">Transmembrane</keyword>
<keyword evidence="1" id="KW-1133">Transmembrane helix</keyword>
<organism evidence="2 3">
    <name type="scientific">Ensete ventricosum</name>
    <name type="common">Abyssinian banana</name>
    <name type="synonym">Musa ensete</name>
    <dbReference type="NCBI Taxonomy" id="4639"/>
    <lineage>
        <taxon>Eukaryota</taxon>
        <taxon>Viridiplantae</taxon>
        <taxon>Streptophyta</taxon>
        <taxon>Embryophyta</taxon>
        <taxon>Tracheophyta</taxon>
        <taxon>Spermatophyta</taxon>
        <taxon>Magnoliopsida</taxon>
        <taxon>Liliopsida</taxon>
        <taxon>Zingiberales</taxon>
        <taxon>Musaceae</taxon>
        <taxon>Ensete</taxon>
    </lineage>
</organism>